<dbReference type="Proteomes" id="UP000284403">
    <property type="component" value="Unassembled WGS sequence"/>
</dbReference>
<comment type="caution">
    <text evidence="1">The sequence shown here is derived from an EMBL/GenBank/DDBJ whole genome shotgun (WGS) entry which is preliminary data.</text>
</comment>
<accession>A0A3S5IRS1</accession>
<dbReference type="GeneID" id="40320778"/>
<gene>
    <name evidence="1" type="ORF">Tco025E_07167</name>
</gene>
<sequence>MVKKMDARDIALLHMLLPGSPSPKLLPHPMFVSTNADERSCNTSKLDNGCLQEAMNIILWIFRRFKLGNCHKGIQPVLRISEMLFISRGAAAVFEKVMYSMRMAGIVSFLNLSDESHAFRLEVMGRALSYRFRLPYEPKFPEFTPFDVKCILWCYAFRQSKETAQKLISDAHFSPIWVGDAIDNFCLQYRISLENELGNEREALVKELSLIPKCDGVISRVKTFLTHSSGERVPISRHFATASSTCCRGWFEQAPVGTSAEFIPKPHVNVYCYPSQNELCEIRFGDCTLQCPLDLSYPLIIAHIVLYTTLWNNAIILESVHDTGSAAPLPIPLAVLHSPTLNSILEDVVDGKVGFWLDNCMDSAPPLSDPLELASLMAKTPSLLGFCDHKALRRKRSQVGLDLKRQKCEVKEASVPLSEAEAATIREFANAAIKLGREKAEKRFKGMKGFAFLNPSHENHAYYLHILEKSNS</sequence>
<organism evidence="1 2">
    <name type="scientific">Trypanosoma conorhini</name>
    <dbReference type="NCBI Taxonomy" id="83891"/>
    <lineage>
        <taxon>Eukaryota</taxon>
        <taxon>Discoba</taxon>
        <taxon>Euglenozoa</taxon>
        <taxon>Kinetoplastea</taxon>
        <taxon>Metakinetoplastina</taxon>
        <taxon>Trypanosomatida</taxon>
        <taxon>Trypanosomatidae</taxon>
        <taxon>Trypanosoma</taxon>
    </lineage>
</organism>
<evidence type="ECO:0000313" key="2">
    <source>
        <dbReference type="Proteomes" id="UP000284403"/>
    </source>
</evidence>
<name>A0A3S5IRS1_9TRYP</name>
<proteinExistence type="predicted"/>
<reference evidence="1 2" key="1">
    <citation type="journal article" date="2018" name="BMC Genomics">
        <title>Genomic comparison of Trypanosoma conorhini and Trypanosoma rangeli to Trypanosoma cruzi strains of high and low virulence.</title>
        <authorList>
            <person name="Bradwell K.R."/>
            <person name="Koparde V.N."/>
            <person name="Matveyev A.V."/>
            <person name="Serrano M.G."/>
            <person name="Alves J.M."/>
            <person name="Parikh H."/>
            <person name="Huang B."/>
            <person name="Lee V."/>
            <person name="Espinosa-Alvarez O."/>
            <person name="Ortiz P.A."/>
            <person name="Costa-Martins A.G."/>
            <person name="Teixeira M.M."/>
            <person name="Buck G.A."/>
        </authorList>
    </citation>
    <scope>NUCLEOTIDE SEQUENCE [LARGE SCALE GENOMIC DNA]</scope>
    <source>
        <strain evidence="1 2">025E</strain>
    </source>
</reference>
<dbReference type="OrthoDB" id="276952at2759"/>
<keyword evidence="2" id="KW-1185">Reference proteome</keyword>
<evidence type="ECO:0000313" key="1">
    <source>
        <dbReference type="EMBL" id="RNF08472.1"/>
    </source>
</evidence>
<dbReference type="AlphaFoldDB" id="A0A3S5IRS1"/>
<dbReference type="EMBL" id="MKKU01000535">
    <property type="protein sequence ID" value="RNF08472.1"/>
    <property type="molecule type" value="Genomic_DNA"/>
</dbReference>
<dbReference type="RefSeq" id="XP_029225860.1">
    <property type="nucleotide sequence ID" value="XM_029374034.1"/>
</dbReference>
<protein>
    <recommendedName>
        <fullName evidence="3">SURP motif domain-containing protein</fullName>
    </recommendedName>
</protein>
<evidence type="ECO:0008006" key="3">
    <source>
        <dbReference type="Google" id="ProtNLM"/>
    </source>
</evidence>